<feature type="domain" description="Glycosyl transferase family 1" evidence="1">
    <location>
        <begin position="213"/>
        <end position="370"/>
    </location>
</feature>
<dbReference type="Pfam" id="PF00534">
    <property type="entry name" value="Glycos_transf_1"/>
    <property type="match status" value="1"/>
</dbReference>
<dbReference type="PANTHER" id="PTHR45947">
    <property type="entry name" value="SULFOQUINOVOSYL TRANSFERASE SQD2"/>
    <property type="match status" value="1"/>
</dbReference>
<dbReference type="InterPro" id="IPR050194">
    <property type="entry name" value="Glycosyltransferase_grp1"/>
</dbReference>
<dbReference type="GO" id="GO:0016757">
    <property type="term" value="F:glycosyltransferase activity"/>
    <property type="evidence" value="ECO:0007669"/>
    <property type="project" value="InterPro"/>
</dbReference>
<evidence type="ECO:0000313" key="3">
    <source>
        <dbReference type="EMBL" id="OGY43528.1"/>
    </source>
</evidence>
<gene>
    <name evidence="3" type="ORF">A2731_03810</name>
</gene>
<dbReference type="Gene3D" id="3.40.50.2000">
    <property type="entry name" value="Glycogen Phosphorylase B"/>
    <property type="match status" value="2"/>
</dbReference>
<dbReference type="EMBL" id="MHIC01000045">
    <property type="protein sequence ID" value="OGY43528.1"/>
    <property type="molecule type" value="Genomic_DNA"/>
</dbReference>
<dbReference type="STRING" id="1797533.A2731_03810"/>
<dbReference type="InterPro" id="IPR001296">
    <property type="entry name" value="Glyco_trans_1"/>
</dbReference>
<comment type="caution">
    <text evidence="3">The sequence shown here is derived from an EMBL/GenBank/DDBJ whole genome shotgun (WGS) entry which is preliminary data.</text>
</comment>
<dbReference type="Pfam" id="PF13439">
    <property type="entry name" value="Glyco_transf_4"/>
    <property type="match status" value="1"/>
</dbReference>
<evidence type="ECO:0000259" key="1">
    <source>
        <dbReference type="Pfam" id="PF00534"/>
    </source>
</evidence>
<organism evidence="3 4">
    <name type="scientific">Candidatus Buchananbacteria bacterium RIFCSPHIGHO2_01_FULL_39_8</name>
    <dbReference type="NCBI Taxonomy" id="1797533"/>
    <lineage>
        <taxon>Bacteria</taxon>
        <taxon>Candidatus Buchananiibacteriota</taxon>
    </lineage>
</organism>
<evidence type="ECO:0000313" key="4">
    <source>
        <dbReference type="Proteomes" id="UP000176241"/>
    </source>
</evidence>
<sequence>MAKICLIHSLYNPYKRGGAEVVVEIIIRELLKLGHEVVLITIGRKEGIQRDGKLTIYRIKPLNVFSFLDINERPVWLRLFWHPIDVFNLNSYFKVKKILQNEKPAVVMTHNLKGMGYLIPRAIRKVGIKHIHTVHDVQLSRPSGLILYSQEKPFLVIDKIYEKTIKRLFGNPDVVISPSRWLMGYYQARGFFYESKKLIMPNPLIFKDVEKRQDAAAVDQRKINLLFIGQIEGFKGILFLIRALKKVKPQNWQLSIIGSGQAENQMKELIKNDNRFWFLGRVEHHKLSDYYRQADLTIVPSLCYENSPKVIDESLVANVPVIAADIGGVSEIVKDDYNGFTFAPANEKNLIEVLEHFLNHPENIEKLKKNCFISVHNLSVGNYIKRLLQLIS</sequence>
<dbReference type="PANTHER" id="PTHR45947:SF3">
    <property type="entry name" value="SULFOQUINOVOSYL TRANSFERASE SQD2"/>
    <property type="match status" value="1"/>
</dbReference>
<protein>
    <recommendedName>
        <fullName evidence="5">Glycosyltransferase subfamily 4-like N-terminal domain-containing protein</fullName>
    </recommendedName>
</protein>
<feature type="domain" description="Glycosyltransferase subfamily 4-like N-terminal" evidence="2">
    <location>
        <begin position="17"/>
        <end position="190"/>
    </location>
</feature>
<dbReference type="InterPro" id="IPR028098">
    <property type="entry name" value="Glyco_trans_4-like_N"/>
</dbReference>
<name>A0A1G1XU14_9BACT</name>
<evidence type="ECO:0008006" key="5">
    <source>
        <dbReference type="Google" id="ProtNLM"/>
    </source>
</evidence>
<dbReference type="SUPFAM" id="SSF53756">
    <property type="entry name" value="UDP-Glycosyltransferase/glycogen phosphorylase"/>
    <property type="match status" value="1"/>
</dbReference>
<accession>A0A1G1XU14</accession>
<proteinExistence type="predicted"/>
<dbReference type="Proteomes" id="UP000176241">
    <property type="component" value="Unassembled WGS sequence"/>
</dbReference>
<reference evidence="3 4" key="1">
    <citation type="journal article" date="2016" name="Nat. Commun.">
        <title>Thousands of microbial genomes shed light on interconnected biogeochemical processes in an aquifer system.</title>
        <authorList>
            <person name="Anantharaman K."/>
            <person name="Brown C.T."/>
            <person name="Hug L.A."/>
            <person name="Sharon I."/>
            <person name="Castelle C.J."/>
            <person name="Probst A.J."/>
            <person name="Thomas B.C."/>
            <person name="Singh A."/>
            <person name="Wilkins M.J."/>
            <person name="Karaoz U."/>
            <person name="Brodie E.L."/>
            <person name="Williams K.H."/>
            <person name="Hubbard S.S."/>
            <person name="Banfield J.F."/>
        </authorList>
    </citation>
    <scope>NUCLEOTIDE SEQUENCE [LARGE SCALE GENOMIC DNA]</scope>
</reference>
<dbReference type="AlphaFoldDB" id="A0A1G1XU14"/>
<evidence type="ECO:0000259" key="2">
    <source>
        <dbReference type="Pfam" id="PF13439"/>
    </source>
</evidence>